<evidence type="ECO:0000313" key="13">
    <source>
        <dbReference type="Proteomes" id="UP000283426"/>
    </source>
</evidence>
<accession>A0A1Y3YK79</accession>
<keyword evidence="5" id="KW-0998">Cell outer membrane</keyword>
<evidence type="ECO:0000256" key="1">
    <source>
        <dbReference type="ARBA" id="ARBA00004442"/>
    </source>
</evidence>
<evidence type="ECO:0000259" key="8">
    <source>
        <dbReference type="Pfam" id="PF14322"/>
    </source>
</evidence>
<dbReference type="Gene3D" id="1.25.40.390">
    <property type="match status" value="1"/>
</dbReference>
<evidence type="ECO:0000256" key="4">
    <source>
        <dbReference type="ARBA" id="ARBA00023136"/>
    </source>
</evidence>
<dbReference type="Proteomes" id="UP000283426">
    <property type="component" value="Unassembled WGS sequence"/>
</dbReference>
<evidence type="ECO:0000256" key="3">
    <source>
        <dbReference type="ARBA" id="ARBA00022729"/>
    </source>
</evidence>
<evidence type="ECO:0000313" key="10">
    <source>
        <dbReference type="EMBL" id="MDB9221467.1"/>
    </source>
</evidence>
<keyword evidence="3" id="KW-0732">Signal</keyword>
<feature type="domain" description="SusD-like N-terminal" evidence="8">
    <location>
        <begin position="22"/>
        <end position="214"/>
    </location>
</feature>
<organism evidence="11 13">
    <name type="scientific">Odoribacter splanchnicus</name>
    <dbReference type="NCBI Taxonomy" id="28118"/>
    <lineage>
        <taxon>Bacteria</taxon>
        <taxon>Pseudomonadati</taxon>
        <taxon>Bacteroidota</taxon>
        <taxon>Bacteroidia</taxon>
        <taxon>Bacteroidales</taxon>
        <taxon>Odoribacteraceae</taxon>
        <taxon>Odoribacter</taxon>
    </lineage>
</organism>
<evidence type="ECO:0000256" key="2">
    <source>
        <dbReference type="ARBA" id="ARBA00006275"/>
    </source>
</evidence>
<dbReference type="InterPro" id="IPR011990">
    <property type="entry name" value="TPR-like_helical_dom_sf"/>
</dbReference>
<dbReference type="EMBL" id="JAKNDN010000021">
    <property type="protein sequence ID" value="MCG4960458.1"/>
    <property type="molecule type" value="Genomic_DNA"/>
</dbReference>
<evidence type="ECO:0000313" key="9">
    <source>
        <dbReference type="EMBL" id="MCG4960458.1"/>
    </source>
</evidence>
<dbReference type="EMBL" id="JAQMRD010000001">
    <property type="protein sequence ID" value="MDB9221467.1"/>
    <property type="molecule type" value="Genomic_DNA"/>
</dbReference>
<dbReference type="Pfam" id="PF14322">
    <property type="entry name" value="SusD-like_3"/>
    <property type="match status" value="1"/>
</dbReference>
<dbReference type="Pfam" id="PF07980">
    <property type="entry name" value="SusD_RagB"/>
    <property type="match status" value="1"/>
</dbReference>
<sequence>MKKYRIVFPLLLSCILWYSCTDWLDYKPSDKQSEEQQFSSKDGFYAAVNGVYNRMSGNSLYGKYLSYDMIDILGQYYAVEQSDESDYYKYLRALTEWDYSNESVTGVLSSIWNEAYSTIMNTNVVLKNIEDDAVKDKVLPEREYKMLKGEMLAVRAMLHLDMLRLFGPIMAKNPDGRGIPYNESTDPQILSIMPAGTVLKDYIIRDLTEAEALLLASDPVLTEGPRAEYDEVSQDNSMRYRQLRLNYYATVLLTARAYLWGGDYGNALTEARKLTDDPQVREFFPVVESGKLLGNSSDPDRMFSTECLFGYYNKNRGLIYDYSFGGGNTGKALLIPRTGYVDGILFYKYGGYWVGDWRFQSQWASGTTLEGNASYQMVKFKEIADQKRDEVTNNKDENQLLQAQKFYGTFCSLIKLSEAYYIAAECLGTTGSEVYDLPTAWTYLNRMFVDRGTNNWGTGNGESFLQDWLTLEYIREFVGEGQKFFYFKRRNMGFDNDYNGRKEVKVMTNPGIPMFGIPPTYDYKDKATDEEKEERFVLPLPKSELDNR</sequence>
<reference evidence="10" key="3">
    <citation type="submission" date="2023-01" db="EMBL/GenBank/DDBJ databases">
        <title>Human gut microbiome strain richness.</title>
        <authorList>
            <person name="Chen-Liaw A."/>
        </authorList>
    </citation>
    <scope>NUCLEOTIDE SEQUENCE</scope>
    <source>
        <strain evidence="10">RTP21484st1_B7_RTP21484_190118</strain>
    </source>
</reference>
<evidence type="ECO:0000313" key="11">
    <source>
        <dbReference type="EMBL" id="RGV30508.1"/>
    </source>
</evidence>
<evidence type="ECO:0000313" key="14">
    <source>
        <dbReference type="Proteomes" id="UP000284434"/>
    </source>
</evidence>
<feature type="domain" description="RagB/SusD" evidence="7">
    <location>
        <begin position="413"/>
        <end position="547"/>
    </location>
</feature>
<protein>
    <submittedName>
        <fullName evidence="11">RagB/SusD family nutrient uptake outer membrane protein</fullName>
    </submittedName>
</protein>
<dbReference type="SUPFAM" id="SSF48452">
    <property type="entry name" value="TPR-like"/>
    <property type="match status" value="1"/>
</dbReference>
<dbReference type="Proteomes" id="UP001199750">
    <property type="component" value="Unassembled WGS sequence"/>
</dbReference>
<comment type="subcellular location">
    <subcellularLocation>
        <location evidence="1">Cell outer membrane</location>
    </subcellularLocation>
</comment>
<evidence type="ECO:0000313" key="12">
    <source>
        <dbReference type="EMBL" id="RGY08175.1"/>
    </source>
</evidence>
<proteinExistence type="inferred from homology"/>
<dbReference type="EMBL" id="QRYW01000001">
    <property type="protein sequence ID" value="RGV30508.1"/>
    <property type="molecule type" value="Genomic_DNA"/>
</dbReference>
<evidence type="ECO:0000256" key="5">
    <source>
        <dbReference type="ARBA" id="ARBA00023237"/>
    </source>
</evidence>
<dbReference type="GO" id="GO:0009279">
    <property type="term" value="C:cell outer membrane"/>
    <property type="evidence" value="ECO:0007669"/>
    <property type="project" value="UniProtKB-SubCell"/>
</dbReference>
<name>A0A1Y3YK79_9BACT</name>
<dbReference type="EMBL" id="QSCO01000006">
    <property type="protein sequence ID" value="RGY08175.1"/>
    <property type="molecule type" value="Genomic_DNA"/>
</dbReference>
<dbReference type="Proteomes" id="UP001212263">
    <property type="component" value="Unassembled WGS sequence"/>
</dbReference>
<keyword evidence="4" id="KW-0472">Membrane</keyword>
<dbReference type="AlphaFoldDB" id="A0A1Y3YK79"/>
<reference evidence="9" key="2">
    <citation type="submission" date="2022-01" db="EMBL/GenBank/DDBJ databases">
        <title>Collection of gut derived symbiotic bacterial strains cultured from healthy donors.</title>
        <authorList>
            <person name="Lin H."/>
            <person name="Kohout C."/>
            <person name="Waligurski E."/>
            <person name="Pamer E.G."/>
        </authorList>
    </citation>
    <scope>NUCLEOTIDE SEQUENCE</scope>
    <source>
        <strain evidence="9">DFI.1.149</strain>
    </source>
</reference>
<dbReference type="PROSITE" id="PS51257">
    <property type="entry name" value="PROKAR_LIPOPROTEIN"/>
    <property type="match status" value="1"/>
</dbReference>
<dbReference type="Proteomes" id="UP000284434">
    <property type="component" value="Unassembled WGS sequence"/>
</dbReference>
<reference evidence="13 14" key="1">
    <citation type="submission" date="2018-08" db="EMBL/GenBank/DDBJ databases">
        <title>A genome reference for cultivated species of the human gut microbiota.</title>
        <authorList>
            <person name="Zou Y."/>
            <person name="Xue W."/>
            <person name="Luo G."/>
        </authorList>
    </citation>
    <scope>NUCLEOTIDE SEQUENCE [LARGE SCALE GENOMIC DNA]</scope>
    <source>
        <strain evidence="11 13">AF14-6AC</strain>
        <strain evidence="12 14">OF03-11</strain>
    </source>
</reference>
<feature type="region of interest" description="Disordered" evidence="6">
    <location>
        <begin position="528"/>
        <end position="548"/>
    </location>
</feature>
<comment type="caution">
    <text evidence="11">The sequence shown here is derived from an EMBL/GenBank/DDBJ whole genome shotgun (WGS) entry which is preliminary data.</text>
</comment>
<evidence type="ECO:0000256" key="6">
    <source>
        <dbReference type="SAM" id="MobiDB-lite"/>
    </source>
</evidence>
<dbReference type="InterPro" id="IPR033985">
    <property type="entry name" value="SusD-like_N"/>
</dbReference>
<gene>
    <name evidence="11" type="ORF">DWW24_00050</name>
    <name evidence="12" type="ORF">DXA53_05875</name>
    <name evidence="9" type="ORF">L0P03_11455</name>
    <name evidence="10" type="ORF">PN645_00425</name>
</gene>
<comment type="similarity">
    <text evidence="2">Belongs to the SusD family.</text>
</comment>
<dbReference type="RefSeq" id="WP_022160455.1">
    <property type="nucleotide sequence ID" value="NZ_JADMYR010000013.1"/>
</dbReference>
<dbReference type="InterPro" id="IPR012944">
    <property type="entry name" value="SusD_RagB_dom"/>
</dbReference>
<evidence type="ECO:0000259" key="7">
    <source>
        <dbReference type="Pfam" id="PF07980"/>
    </source>
</evidence>